<evidence type="ECO:0000313" key="10">
    <source>
        <dbReference type="Proteomes" id="UP000718821"/>
    </source>
</evidence>
<feature type="region of interest" description="Disordered" evidence="6">
    <location>
        <begin position="14"/>
        <end position="36"/>
    </location>
</feature>
<keyword evidence="3 7" id="KW-0812">Transmembrane</keyword>
<evidence type="ECO:0000256" key="6">
    <source>
        <dbReference type="SAM" id="MobiDB-lite"/>
    </source>
</evidence>
<sequence>MRFSRCPTPCTGRIWSKSSISTPTPPSARWTTEPPVRPADPPAVPAAVPGGRIAAATQSARREAAVKRKATFERAPKDLVIGGLITLAGGTLWGINATVSKILMNDYGADPLWIANVRQLGAGLLFLAIAAATQPKALAGAVRDRGLYMRYVAGAVIGVMATQVTYLQAIRWTNPGTATVLQTLNLLFVLLWVCVRGRRLPGAREVVGVALAFSGVVLLATGGDLTTLQLPLMGLLWGLGDAMATASMSFVPVKALARWGNFPVQGIMFLLSGLLMTPFVRPWSGGPQLDWTGVALMAFTVVAGTFGAYWLYMTGVVRIGAMRATMLGTSEPVMATISAVLLTGAVFTPTDLGGFALILAMVFLVR</sequence>
<comment type="similarity">
    <text evidence="2">Belongs to the EamA transporter family.</text>
</comment>
<reference evidence="9" key="1">
    <citation type="submission" date="2020-08" db="EMBL/GenBank/DDBJ databases">
        <authorList>
            <person name="Cejkova D."/>
            <person name="Kubasova T."/>
            <person name="Jahodarova E."/>
            <person name="Rychlik I."/>
        </authorList>
    </citation>
    <scope>NUCLEOTIDE SEQUENCE</scope>
    <source>
        <strain evidence="9">An836</strain>
    </source>
</reference>
<evidence type="ECO:0000256" key="5">
    <source>
        <dbReference type="ARBA" id="ARBA00023136"/>
    </source>
</evidence>
<dbReference type="EMBL" id="JACLYU010000024">
    <property type="protein sequence ID" value="MBM6700334.1"/>
    <property type="molecule type" value="Genomic_DNA"/>
</dbReference>
<feature type="transmembrane region" description="Helical" evidence="7">
    <location>
        <begin position="79"/>
        <end position="99"/>
    </location>
</feature>
<feature type="transmembrane region" description="Helical" evidence="7">
    <location>
        <begin position="333"/>
        <end position="365"/>
    </location>
</feature>
<keyword evidence="10" id="KW-1185">Reference proteome</keyword>
<comment type="caution">
    <text evidence="9">The sequence shown here is derived from an EMBL/GenBank/DDBJ whole genome shotgun (WGS) entry which is preliminary data.</text>
</comment>
<feature type="transmembrane region" description="Helical" evidence="7">
    <location>
        <begin position="291"/>
        <end position="312"/>
    </location>
</feature>
<evidence type="ECO:0000256" key="7">
    <source>
        <dbReference type="SAM" id="Phobius"/>
    </source>
</evidence>
<evidence type="ECO:0000256" key="1">
    <source>
        <dbReference type="ARBA" id="ARBA00004141"/>
    </source>
</evidence>
<dbReference type="InterPro" id="IPR000620">
    <property type="entry name" value="EamA_dom"/>
</dbReference>
<evidence type="ECO:0000313" key="9">
    <source>
        <dbReference type="EMBL" id="MBM6700334.1"/>
    </source>
</evidence>
<protein>
    <submittedName>
        <fullName evidence="9">DMT family transporter</fullName>
    </submittedName>
</protein>
<feature type="domain" description="EamA" evidence="8">
    <location>
        <begin position="233"/>
        <end position="365"/>
    </location>
</feature>
<dbReference type="Proteomes" id="UP000718821">
    <property type="component" value="Unassembled WGS sequence"/>
</dbReference>
<feature type="transmembrane region" description="Helical" evidence="7">
    <location>
        <begin position="176"/>
        <end position="194"/>
    </location>
</feature>
<reference evidence="9" key="2">
    <citation type="journal article" date="2021" name="Sci. Rep.">
        <title>The distribution of antibiotic resistance genes in chicken gut microbiota commensals.</title>
        <authorList>
            <person name="Juricova H."/>
            <person name="Matiasovicova J."/>
            <person name="Kubasova T."/>
            <person name="Cejkova D."/>
            <person name="Rychlik I."/>
        </authorList>
    </citation>
    <scope>NUCLEOTIDE SEQUENCE</scope>
    <source>
        <strain evidence="9">An836</strain>
    </source>
</reference>
<feature type="transmembrane region" description="Helical" evidence="7">
    <location>
        <begin position="206"/>
        <end position="223"/>
    </location>
</feature>
<keyword evidence="5 7" id="KW-0472">Membrane</keyword>
<organism evidence="9 10">
    <name type="scientific">Bifidobacterium pullorum subsp. saeculare</name>
    <dbReference type="NCBI Taxonomy" id="78257"/>
    <lineage>
        <taxon>Bacteria</taxon>
        <taxon>Bacillati</taxon>
        <taxon>Actinomycetota</taxon>
        <taxon>Actinomycetes</taxon>
        <taxon>Bifidobacteriales</taxon>
        <taxon>Bifidobacteriaceae</taxon>
        <taxon>Bifidobacterium</taxon>
    </lineage>
</organism>
<dbReference type="PANTHER" id="PTHR32322">
    <property type="entry name" value="INNER MEMBRANE TRANSPORTER"/>
    <property type="match status" value="1"/>
</dbReference>
<feature type="transmembrane region" description="Helical" evidence="7">
    <location>
        <begin position="119"/>
        <end position="139"/>
    </location>
</feature>
<dbReference type="PANTHER" id="PTHR32322:SF2">
    <property type="entry name" value="EAMA DOMAIN-CONTAINING PROTEIN"/>
    <property type="match status" value="1"/>
</dbReference>
<dbReference type="InterPro" id="IPR050638">
    <property type="entry name" value="AA-Vitamin_Transporters"/>
</dbReference>
<evidence type="ECO:0000256" key="3">
    <source>
        <dbReference type="ARBA" id="ARBA00022692"/>
    </source>
</evidence>
<feature type="transmembrane region" description="Helical" evidence="7">
    <location>
        <begin position="260"/>
        <end position="279"/>
    </location>
</feature>
<gene>
    <name evidence="9" type="ORF">H7U32_08530</name>
</gene>
<dbReference type="Pfam" id="PF00892">
    <property type="entry name" value="EamA"/>
    <property type="match status" value="2"/>
</dbReference>
<evidence type="ECO:0000259" key="8">
    <source>
        <dbReference type="Pfam" id="PF00892"/>
    </source>
</evidence>
<feature type="domain" description="EamA" evidence="8">
    <location>
        <begin position="82"/>
        <end position="220"/>
    </location>
</feature>
<comment type="subcellular location">
    <subcellularLocation>
        <location evidence="1">Membrane</location>
        <topology evidence="1">Multi-pass membrane protein</topology>
    </subcellularLocation>
</comment>
<feature type="transmembrane region" description="Helical" evidence="7">
    <location>
        <begin position="151"/>
        <end position="170"/>
    </location>
</feature>
<dbReference type="InterPro" id="IPR037185">
    <property type="entry name" value="EmrE-like"/>
</dbReference>
<evidence type="ECO:0000256" key="4">
    <source>
        <dbReference type="ARBA" id="ARBA00022989"/>
    </source>
</evidence>
<dbReference type="SUPFAM" id="SSF103481">
    <property type="entry name" value="Multidrug resistance efflux transporter EmrE"/>
    <property type="match status" value="2"/>
</dbReference>
<accession>A0A938WZU0</accession>
<keyword evidence="4 7" id="KW-1133">Transmembrane helix</keyword>
<dbReference type="AlphaFoldDB" id="A0A938WZU0"/>
<name>A0A938WZU0_9BIFI</name>
<feature type="transmembrane region" description="Helical" evidence="7">
    <location>
        <begin position="235"/>
        <end position="253"/>
    </location>
</feature>
<proteinExistence type="inferred from homology"/>
<evidence type="ECO:0000256" key="2">
    <source>
        <dbReference type="ARBA" id="ARBA00007362"/>
    </source>
</evidence>
<dbReference type="GO" id="GO:0016020">
    <property type="term" value="C:membrane"/>
    <property type="evidence" value="ECO:0007669"/>
    <property type="project" value="UniProtKB-SubCell"/>
</dbReference>